<evidence type="ECO:0000313" key="3">
    <source>
        <dbReference type="Proteomes" id="UP000230423"/>
    </source>
</evidence>
<proteinExistence type="predicted"/>
<dbReference type="Proteomes" id="UP000230423">
    <property type="component" value="Unassembled WGS sequence"/>
</dbReference>
<sequence length="443" mass="51048">MSSKAPRIRSIIRVTLPKFFDAETYIWNRFSSADAILVDIRRRDDVDGGEWRRDVLRSVLDRAPYKPRIYVQTTSRRKDYDSWLKDIAIYSHKNLHGFLMRSRDGDVLHDVERMVKRDRVRPSYPPIGKIVPPHNKDASVLVDMELGTIPYAIFKYQNFGAPRQGAWSQLQKMTFTDIDRGCDSLKRNCLTQTQNHGYCFLYREGCPKSEEVQKKLGHDALKNSRKDCPKWKRKCAVKYPKHFACRMYKRKCGLIDFPIGNNSTDGGSSNIFDELSDDANNDRNDTKVSSKLVRICNKWQRKCEEKYPKHYACRQFKQNCRSVDLQLPLNSTSDANIKAANSSSDEATDSGEQEDQVKILEQCQQWKKICAKKYPGHYACRQHRRKCGFMDGLANSSRNDTSVSPIPLKSATLIHSSTTNKTSIVDRESDTENEESDSIELES</sequence>
<feature type="region of interest" description="Disordered" evidence="1">
    <location>
        <begin position="398"/>
        <end position="443"/>
    </location>
</feature>
<dbReference type="OrthoDB" id="5858225at2759"/>
<organism evidence="2 3">
    <name type="scientific">Teladorsagia circumcincta</name>
    <name type="common">Brown stomach worm</name>
    <name type="synonym">Ostertagia circumcincta</name>
    <dbReference type="NCBI Taxonomy" id="45464"/>
    <lineage>
        <taxon>Eukaryota</taxon>
        <taxon>Metazoa</taxon>
        <taxon>Ecdysozoa</taxon>
        <taxon>Nematoda</taxon>
        <taxon>Chromadorea</taxon>
        <taxon>Rhabditida</taxon>
        <taxon>Rhabditina</taxon>
        <taxon>Rhabditomorpha</taxon>
        <taxon>Strongyloidea</taxon>
        <taxon>Trichostrongylidae</taxon>
        <taxon>Teladorsagia</taxon>
    </lineage>
</organism>
<gene>
    <name evidence="2" type="ORF">TELCIR_08387</name>
</gene>
<feature type="compositionally biased region" description="Acidic residues" evidence="1">
    <location>
        <begin position="431"/>
        <end position="443"/>
    </location>
</feature>
<evidence type="ECO:0000313" key="2">
    <source>
        <dbReference type="EMBL" id="PIO69778.1"/>
    </source>
</evidence>
<protein>
    <submittedName>
        <fullName evidence="2">Uncharacterized protein</fullName>
    </submittedName>
</protein>
<name>A0A2G9UHQ0_TELCI</name>
<evidence type="ECO:0000256" key="1">
    <source>
        <dbReference type="SAM" id="MobiDB-lite"/>
    </source>
</evidence>
<feature type="compositionally biased region" description="Polar residues" evidence="1">
    <location>
        <begin position="413"/>
        <end position="423"/>
    </location>
</feature>
<keyword evidence="3" id="KW-1185">Reference proteome</keyword>
<dbReference type="AlphaFoldDB" id="A0A2G9UHQ0"/>
<accession>A0A2G9UHQ0</accession>
<reference evidence="2 3" key="1">
    <citation type="submission" date="2015-09" db="EMBL/GenBank/DDBJ databases">
        <title>Draft genome of the parasitic nematode Teladorsagia circumcincta isolate WARC Sus (inbred).</title>
        <authorList>
            <person name="Mitreva M."/>
        </authorList>
    </citation>
    <scope>NUCLEOTIDE SEQUENCE [LARGE SCALE GENOMIC DNA]</scope>
    <source>
        <strain evidence="2 3">S</strain>
    </source>
</reference>
<dbReference type="EMBL" id="KZ346520">
    <property type="protein sequence ID" value="PIO69778.1"/>
    <property type="molecule type" value="Genomic_DNA"/>
</dbReference>